<dbReference type="OrthoDB" id="5986190at2759"/>
<dbReference type="GO" id="GO:0085020">
    <property type="term" value="P:protein K6-linked ubiquitination"/>
    <property type="evidence" value="ECO:0007669"/>
    <property type="project" value="TreeGrafter"/>
</dbReference>
<dbReference type="InterPro" id="IPR008271">
    <property type="entry name" value="Ser/Thr_kinase_AS"/>
</dbReference>
<dbReference type="InterPro" id="IPR000719">
    <property type="entry name" value="Prot_kinase_dom"/>
</dbReference>
<keyword evidence="7" id="KW-1185">Reference proteome</keyword>
<feature type="repeat" description="ANK" evidence="3">
    <location>
        <begin position="367"/>
        <end position="393"/>
    </location>
</feature>
<dbReference type="EMBL" id="PVWQ01000015">
    <property type="protein sequence ID" value="RDW62934.1"/>
    <property type="molecule type" value="Genomic_DNA"/>
</dbReference>
<dbReference type="PROSITE" id="PS50088">
    <property type="entry name" value="ANK_REPEAT"/>
    <property type="match status" value="2"/>
</dbReference>
<dbReference type="InterPro" id="IPR011009">
    <property type="entry name" value="Kinase-like_dom_sf"/>
</dbReference>
<dbReference type="GO" id="GO:0005524">
    <property type="term" value="F:ATP binding"/>
    <property type="evidence" value="ECO:0007669"/>
    <property type="project" value="InterPro"/>
</dbReference>
<dbReference type="PROSITE" id="PS00108">
    <property type="entry name" value="PROTEIN_KINASE_ST"/>
    <property type="match status" value="1"/>
</dbReference>
<dbReference type="Gene3D" id="1.25.40.20">
    <property type="entry name" value="Ankyrin repeat-containing domain"/>
    <property type="match status" value="1"/>
</dbReference>
<dbReference type="GeneID" id="38120415"/>
<name>A0A3D8QN99_9EURO</name>
<dbReference type="PROSITE" id="PS50297">
    <property type="entry name" value="ANK_REP_REGION"/>
    <property type="match status" value="2"/>
</dbReference>
<dbReference type="GO" id="GO:0004672">
    <property type="term" value="F:protein kinase activity"/>
    <property type="evidence" value="ECO:0007669"/>
    <property type="project" value="InterPro"/>
</dbReference>
<dbReference type="Proteomes" id="UP000256690">
    <property type="component" value="Unassembled WGS sequence"/>
</dbReference>
<evidence type="ECO:0000313" key="6">
    <source>
        <dbReference type="EMBL" id="RDW62934.1"/>
    </source>
</evidence>
<dbReference type="SUPFAM" id="SSF56112">
    <property type="entry name" value="Protein kinase-like (PK-like)"/>
    <property type="match status" value="1"/>
</dbReference>
<accession>A0A3D8QN99</accession>
<dbReference type="InterPro" id="IPR002110">
    <property type="entry name" value="Ankyrin_rpt"/>
</dbReference>
<proteinExistence type="predicted"/>
<dbReference type="CDD" id="cd00180">
    <property type="entry name" value="PKc"/>
    <property type="match status" value="1"/>
</dbReference>
<feature type="region of interest" description="Disordered" evidence="4">
    <location>
        <begin position="525"/>
        <end position="550"/>
    </location>
</feature>
<dbReference type="Gene3D" id="1.10.510.10">
    <property type="entry name" value="Transferase(Phosphotransferase) domain 1"/>
    <property type="match status" value="1"/>
</dbReference>
<evidence type="ECO:0000256" key="2">
    <source>
        <dbReference type="ARBA" id="ARBA00023043"/>
    </source>
</evidence>
<gene>
    <name evidence="6" type="ORF">DSM5745_10045</name>
</gene>
<dbReference type="GO" id="GO:0004842">
    <property type="term" value="F:ubiquitin-protein transferase activity"/>
    <property type="evidence" value="ECO:0007669"/>
    <property type="project" value="TreeGrafter"/>
</dbReference>
<keyword evidence="2 3" id="KW-0040">ANK repeat</keyword>
<dbReference type="SUPFAM" id="SSF48403">
    <property type="entry name" value="Ankyrin repeat"/>
    <property type="match status" value="1"/>
</dbReference>
<evidence type="ECO:0000256" key="4">
    <source>
        <dbReference type="SAM" id="MobiDB-lite"/>
    </source>
</evidence>
<dbReference type="PANTHER" id="PTHR24171">
    <property type="entry name" value="ANKYRIN REPEAT DOMAIN-CONTAINING PROTEIN 39-RELATED"/>
    <property type="match status" value="1"/>
</dbReference>
<dbReference type="SMART" id="SM00248">
    <property type="entry name" value="ANK"/>
    <property type="match status" value="4"/>
</dbReference>
<dbReference type="Pfam" id="PF12796">
    <property type="entry name" value="Ank_2"/>
    <property type="match status" value="1"/>
</dbReference>
<dbReference type="RefSeq" id="XP_026599123.1">
    <property type="nucleotide sequence ID" value="XM_026752061.1"/>
</dbReference>
<dbReference type="AlphaFoldDB" id="A0A3D8QN99"/>
<keyword evidence="1" id="KW-0677">Repeat</keyword>
<dbReference type="STRING" id="1810919.A0A3D8QN99"/>
<dbReference type="PANTHER" id="PTHR24171:SF8">
    <property type="entry name" value="BRCA1-ASSOCIATED RING DOMAIN PROTEIN 1"/>
    <property type="match status" value="1"/>
</dbReference>
<protein>
    <recommendedName>
        <fullName evidence="5">Protein kinase domain-containing protein</fullName>
    </recommendedName>
</protein>
<evidence type="ECO:0000256" key="1">
    <source>
        <dbReference type="ARBA" id="ARBA00022737"/>
    </source>
</evidence>
<dbReference type="PROSITE" id="PS50011">
    <property type="entry name" value="PROTEIN_KINASE_DOM"/>
    <property type="match status" value="1"/>
</dbReference>
<reference evidence="6 7" key="1">
    <citation type="journal article" date="2018" name="IMA Fungus">
        <title>IMA Genome-F 9: Draft genome sequence of Annulohypoxylon stygium, Aspergillus mulundensis, Berkeleyomyces basicola (syn. Thielaviopsis basicola), Ceratocystis smalleyi, two Cercospora beticola strains, Coleophoma cylindrospora, Fusarium fracticaudum, Phialophora cf. hyalina, and Morchella septimelata.</title>
        <authorList>
            <person name="Wingfield B.D."/>
            <person name="Bills G.F."/>
            <person name="Dong Y."/>
            <person name="Huang W."/>
            <person name="Nel W.J."/>
            <person name="Swalarsk-Parry B.S."/>
            <person name="Vaghefi N."/>
            <person name="Wilken P.M."/>
            <person name="An Z."/>
            <person name="de Beer Z.W."/>
            <person name="De Vos L."/>
            <person name="Chen L."/>
            <person name="Duong T.A."/>
            <person name="Gao Y."/>
            <person name="Hammerbacher A."/>
            <person name="Kikkert J.R."/>
            <person name="Li Y."/>
            <person name="Li H."/>
            <person name="Li K."/>
            <person name="Li Q."/>
            <person name="Liu X."/>
            <person name="Ma X."/>
            <person name="Naidoo K."/>
            <person name="Pethybridge S.J."/>
            <person name="Sun J."/>
            <person name="Steenkamp E.T."/>
            <person name="van der Nest M.A."/>
            <person name="van Wyk S."/>
            <person name="Wingfield M.J."/>
            <person name="Xiong C."/>
            <person name="Yue Q."/>
            <person name="Zhang X."/>
        </authorList>
    </citation>
    <scope>NUCLEOTIDE SEQUENCE [LARGE SCALE GENOMIC DNA]</scope>
    <source>
        <strain evidence="6 7">DSM 5745</strain>
    </source>
</reference>
<organism evidence="6 7">
    <name type="scientific">Aspergillus mulundensis</name>
    <dbReference type="NCBI Taxonomy" id="1810919"/>
    <lineage>
        <taxon>Eukaryota</taxon>
        <taxon>Fungi</taxon>
        <taxon>Dikarya</taxon>
        <taxon>Ascomycota</taxon>
        <taxon>Pezizomycotina</taxon>
        <taxon>Eurotiomycetes</taxon>
        <taxon>Eurotiomycetidae</taxon>
        <taxon>Eurotiales</taxon>
        <taxon>Aspergillaceae</taxon>
        <taxon>Aspergillus</taxon>
        <taxon>Aspergillus subgen. Nidulantes</taxon>
    </lineage>
</organism>
<comment type="caution">
    <text evidence="6">The sequence shown here is derived from an EMBL/GenBank/DDBJ whole genome shotgun (WGS) entry which is preliminary data.</text>
</comment>
<sequence>MPFFASIRVGGEFNLLSEWADGDLESFLQEESGSFGLCDLMEEARNLAGALAFLHHGGPNPQQLFCHLDLKPANILVFRDSPISVGRWKISDFGNSVFMPAGDSGPDGSFPLISNIGGIMGIYQSPEVFHGEGLGRKSDVWSLGCILVRILAFGLGGSVLRDLDDRRRRVMINGEPCYHDCFHCRNPPVLNPHIETWIKGLPTRSNDQLIQAACQRFRSLLLKTLEVNREARLTAEEVKGRLGSIVKILLPPKSLPSSTISIDASHLLTSIDNGNFDGLRSQLECNVDVEVPVENADKKTERVLIHGIRRKSYETVESLLSSRLRLDIESPASDGQTPLACAIATGDERIFKLLLEAGANIDAPSKNEMTPLMLATGDSRVGFVRSLLDSGADCLTYCNKGYTCVHYIAWARDNGVELIEEFQARGSSLDIHCRGGNDSPLSTLIKAHDETDEWQFKFNAFLDAGVDVNSSDQRGRTPLYYAGLDDLREVAIKLLQKGAKLSPHLDPALLDRKVPSWMKVLLREHDGGNSGSQLEPRSSWRAAFRRKRSS</sequence>
<evidence type="ECO:0000256" key="3">
    <source>
        <dbReference type="PROSITE-ProRule" id="PRU00023"/>
    </source>
</evidence>
<dbReference type="Pfam" id="PF00069">
    <property type="entry name" value="Pkinase"/>
    <property type="match status" value="1"/>
</dbReference>
<dbReference type="InterPro" id="IPR036770">
    <property type="entry name" value="Ankyrin_rpt-contain_sf"/>
</dbReference>
<feature type="repeat" description="ANK" evidence="3">
    <location>
        <begin position="334"/>
        <end position="366"/>
    </location>
</feature>
<evidence type="ECO:0000313" key="7">
    <source>
        <dbReference type="Proteomes" id="UP000256690"/>
    </source>
</evidence>
<feature type="domain" description="Protein kinase" evidence="5">
    <location>
        <begin position="1"/>
        <end position="250"/>
    </location>
</feature>
<dbReference type="SMART" id="SM00220">
    <property type="entry name" value="S_TKc"/>
    <property type="match status" value="1"/>
</dbReference>
<evidence type="ECO:0000259" key="5">
    <source>
        <dbReference type="PROSITE" id="PS50011"/>
    </source>
</evidence>